<reference evidence="5 6" key="1">
    <citation type="submission" date="2019-02" db="EMBL/GenBank/DDBJ databases">
        <title>Deep-cultivation of Planctomycetes and their phenomic and genomic characterization uncovers novel biology.</title>
        <authorList>
            <person name="Wiegand S."/>
            <person name="Jogler M."/>
            <person name="Boedeker C."/>
            <person name="Pinto D."/>
            <person name="Vollmers J."/>
            <person name="Rivas-Marin E."/>
            <person name="Kohn T."/>
            <person name="Peeters S.H."/>
            <person name="Heuer A."/>
            <person name="Rast P."/>
            <person name="Oberbeckmann S."/>
            <person name="Bunk B."/>
            <person name="Jeske O."/>
            <person name="Meyerdierks A."/>
            <person name="Storesund J.E."/>
            <person name="Kallscheuer N."/>
            <person name="Luecker S."/>
            <person name="Lage O.M."/>
            <person name="Pohl T."/>
            <person name="Merkel B.J."/>
            <person name="Hornburger P."/>
            <person name="Mueller R.-W."/>
            <person name="Bruemmer F."/>
            <person name="Labrenz M."/>
            <person name="Spormann A.M."/>
            <person name="Op den Camp H."/>
            <person name="Overmann J."/>
            <person name="Amann R."/>
            <person name="Jetten M.S.M."/>
            <person name="Mascher T."/>
            <person name="Medema M.H."/>
            <person name="Devos D.P."/>
            <person name="Kaster A.-K."/>
            <person name="Ovreas L."/>
            <person name="Rohde M."/>
            <person name="Galperin M.Y."/>
            <person name="Jogler C."/>
        </authorList>
    </citation>
    <scope>NUCLEOTIDE SEQUENCE [LARGE SCALE GENOMIC DNA]</scope>
    <source>
        <strain evidence="5 6">V22</strain>
    </source>
</reference>
<keyword evidence="2" id="KW-0813">Transport</keyword>
<dbReference type="Proteomes" id="UP000319976">
    <property type="component" value="Chromosome"/>
</dbReference>
<dbReference type="Gene3D" id="3.40.190.10">
    <property type="entry name" value="Periplasmic binding protein-like II"/>
    <property type="match status" value="1"/>
</dbReference>
<dbReference type="OrthoDB" id="231050at2"/>
<evidence type="ECO:0000256" key="1">
    <source>
        <dbReference type="ARBA" id="ARBA00005695"/>
    </source>
</evidence>
<organism evidence="5 6">
    <name type="scientific">Calycomorphotria hydatis</name>
    <dbReference type="NCBI Taxonomy" id="2528027"/>
    <lineage>
        <taxon>Bacteria</taxon>
        <taxon>Pseudomonadati</taxon>
        <taxon>Planctomycetota</taxon>
        <taxon>Planctomycetia</taxon>
        <taxon>Planctomycetales</taxon>
        <taxon>Planctomycetaceae</taxon>
        <taxon>Calycomorphotria</taxon>
    </lineage>
</organism>
<dbReference type="GO" id="GO:0015833">
    <property type="term" value="P:peptide transport"/>
    <property type="evidence" value="ECO:0007669"/>
    <property type="project" value="TreeGrafter"/>
</dbReference>
<evidence type="ECO:0000256" key="2">
    <source>
        <dbReference type="ARBA" id="ARBA00022448"/>
    </source>
</evidence>
<dbReference type="KEGG" id="chya:V22_16950"/>
<protein>
    <submittedName>
        <fullName evidence="5">Bacterial extracellular solute-binding protein, family 5 Middle</fullName>
    </submittedName>
</protein>
<dbReference type="EMBL" id="CP036316">
    <property type="protein sequence ID" value="QDT64461.1"/>
    <property type="molecule type" value="Genomic_DNA"/>
</dbReference>
<dbReference type="AlphaFoldDB" id="A0A517T7V9"/>
<dbReference type="Gene3D" id="3.10.105.10">
    <property type="entry name" value="Dipeptide-binding Protein, Domain 3"/>
    <property type="match status" value="1"/>
</dbReference>
<evidence type="ECO:0000259" key="4">
    <source>
        <dbReference type="Pfam" id="PF00496"/>
    </source>
</evidence>
<dbReference type="GO" id="GO:1904680">
    <property type="term" value="F:peptide transmembrane transporter activity"/>
    <property type="evidence" value="ECO:0007669"/>
    <property type="project" value="TreeGrafter"/>
</dbReference>
<evidence type="ECO:0000256" key="3">
    <source>
        <dbReference type="ARBA" id="ARBA00022729"/>
    </source>
</evidence>
<keyword evidence="6" id="KW-1185">Reference proteome</keyword>
<dbReference type="Gene3D" id="3.90.76.10">
    <property type="entry name" value="Dipeptide-binding Protein, Domain 1"/>
    <property type="match status" value="1"/>
</dbReference>
<dbReference type="InterPro" id="IPR000914">
    <property type="entry name" value="SBP_5_dom"/>
</dbReference>
<dbReference type="InterPro" id="IPR039424">
    <property type="entry name" value="SBP_5"/>
</dbReference>
<accession>A0A517T7V9</accession>
<keyword evidence="3" id="KW-0732">Signal</keyword>
<dbReference type="RefSeq" id="WP_145261644.1">
    <property type="nucleotide sequence ID" value="NZ_CP036316.1"/>
</dbReference>
<dbReference type="PANTHER" id="PTHR30290">
    <property type="entry name" value="PERIPLASMIC BINDING COMPONENT OF ABC TRANSPORTER"/>
    <property type="match status" value="1"/>
</dbReference>
<dbReference type="SUPFAM" id="SSF53850">
    <property type="entry name" value="Periplasmic binding protein-like II"/>
    <property type="match status" value="1"/>
</dbReference>
<sequence length="817" mass="93325">MTRAVDLHPRFPAMKLALHTLLFWGVISLFAPIVWAQSSEEEESEPLPQLEEMTRPTIEVLLSPERFDWVILKDNSVLVIDPIYPRPETLILQKERQQQLRRNRVVRSTPEGKKQIEELNYLYITLPGAGEQQEFRIEIDDIDRILYFEDMMLGKVMDLVDAGDPKSLLQANELIFVLKRRSPKWPGIEMQVHRILAAEAVNDISNGKAFPALVRIEDLHDRKSEVVELPELAEQVADKLVNSAIDAEEYDKARYYSSRILKRWPKSKTVTTAREQLQSIAATIRDEAVAATDPAESAAKIHQAAIVWPRLKGLASLHDRYLTRMQSLSVGVLRLGSEKPRFAPTRTERRVHRLTTMHLFEVDRFEKIPVYRSAYLEDWLPTDLGRKMLLTLKRGIPEWAAYEPATAEFFTNSLSNQLRAKSGASDLRMTNEIRSVRMLDPYKVEVSFTRIPLNAEATLRLASSGNVEASSAIANADESAAAPRLFRFVPVVRTKDSVTYRRARPEPEDAENYHVAEVVERAYPDYAAGLKAFSQGEIQMLADVPVWDVDRLLRDRNISVTQADAAELHMLQFNPRSPRAKRLDLRRAVAYAINREKLLQDAITNGTSSPYARATASPFLIGSPARNLRVSPRDYDPVLAIALAMTVRNKEEQEKITLRFVRPPISPYREVADQIAATLKILGIEIVLLDDDQGIEAQSEDWDIAYRSVRMIEPAVELAPLLTLDPEVKLESLMHLSDPLRQLLIDLERASNTETAREILRELHQLIDVELPLIPLFEVDRFWLSSIRVRNRPEHAIDLYQGVDTWTLQPSYPRIYR</sequence>
<comment type="similarity">
    <text evidence="1">Belongs to the bacterial solute-binding protein 5 family.</text>
</comment>
<evidence type="ECO:0000313" key="5">
    <source>
        <dbReference type="EMBL" id="QDT64461.1"/>
    </source>
</evidence>
<feature type="domain" description="Solute-binding protein family 5" evidence="4">
    <location>
        <begin position="377"/>
        <end position="704"/>
    </location>
</feature>
<dbReference type="Pfam" id="PF00496">
    <property type="entry name" value="SBP_bac_5"/>
    <property type="match status" value="1"/>
</dbReference>
<evidence type="ECO:0000313" key="6">
    <source>
        <dbReference type="Proteomes" id="UP000319976"/>
    </source>
</evidence>
<proteinExistence type="inferred from homology"/>
<gene>
    <name evidence="5" type="ORF">V22_16950</name>
</gene>
<name>A0A517T7V9_9PLAN</name>
<dbReference type="PANTHER" id="PTHR30290:SF9">
    <property type="entry name" value="OLIGOPEPTIDE-BINDING PROTEIN APPA"/>
    <property type="match status" value="1"/>
</dbReference>